<dbReference type="GO" id="GO:0016287">
    <property type="term" value="F:glycerone-phosphate O-acyltransferase activity"/>
    <property type="evidence" value="ECO:0007669"/>
    <property type="project" value="TreeGrafter"/>
</dbReference>
<reference evidence="1" key="1">
    <citation type="submission" date="2023-06" db="EMBL/GenBank/DDBJ databases">
        <authorList>
            <consortium name="Lawrence Berkeley National Laboratory"/>
            <person name="Ahrendt S."/>
            <person name="Sahu N."/>
            <person name="Indic B."/>
            <person name="Wong-Bajracharya J."/>
            <person name="Merenyi Z."/>
            <person name="Ke H.-M."/>
            <person name="Monk M."/>
            <person name="Kocsube S."/>
            <person name="Drula E."/>
            <person name="Lipzen A."/>
            <person name="Balint B."/>
            <person name="Henrissat B."/>
            <person name="Andreopoulos B."/>
            <person name="Martin F.M."/>
            <person name="Harder C.B."/>
            <person name="Rigling D."/>
            <person name="Ford K.L."/>
            <person name="Foster G.D."/>
            <person name="Pangilinan J."/>
            <person name="Papanicolaou A."/>
            <person name="Barry K."/>
            <person name="LaButti K."/>
            <person name="Viragh M."/>
            <person name="Koriabine M."/>
            <person name="Yan M."/>
            <person name="Riley R."/>
            <person name="Champramary S."/>
            <person name="Plett K.L."/>
            <person name="Tsai I.J."/>
            <person name="Slot J."/>
            <person name="Sipos G."/>
            <person name="Plett J."/>
            <person name="Nagy L.G."/>
            <person name="Grigoriev I.V."/>
        </authorList>
    </citation>
    <scope>NUCLEOTIDE SEQUENCE</scope>
    <source>
        <strain evidence="1">HWK02</strain>
    </source>
</reference>
<dbReference type="PANTHER" id="PTHR31605:SF0">
    <property type="entry name" value="GLYCEROL-3-PHOSPHATE O-ACYLTRANSFERASE 1"/>
    <property type="match status" value="1"/>
</dbReference>
<comment type="caution">
    <text evidence="1">The sequence shown here is derived from an EMBL/GenBank/DDBJ whole genome shotgun (WGS) entry which is preliminary data.</text>
</comment>
<dbReference type="PANTHER" id="PTHR31605">
    <property type="entry name" value="GLYCEROL-3-PHOSPHATE O-ACYLTRANSFERASE 1"/>
    <property type="match status" value="1"/>
</dbReference>
<dbReference type="EMBL" id="JAUEPU010000041">
    <property type="protein sequence ID" value="KAK0488172.1"/>
    <property type="molecule type" value="Genomic_DNA"/>
</dbReference>
<dbReference type="AlphaFoldDB" id="A0AA39UG98"/>
<accession>A0AA39UG98</accession>
<dbReference type="GO" id="GO:0004366">
    <property type="term" value="F:glycerol-3-phosphate O-acyltransferase activity"/>
    <property type="evidence" value="ECO:0007669"/>
    <property type="project" value="TreeGrafter"/>
</dbReference>
<name>A0AA39UG98_9AGAR</name>
<evidence type="ECO:0000313" key="1">
    <source>
        <dbReference type="EMBL" id="KAK0488172.1"/>
    </source>
</evidence>
<evidence type="ECO:0000313" key="2">
    <source>
        <dbReference type="Proteomes" id="UP001175228"/>
    </source>
</evidence>
<keyword evidence="2" id="KW-1185">Reference proteome</keyword>
<dbReference type="GO" id="GO:0008654">
    <property type="term" value="P:phospholipid biosynthetic process"/>
    <property type="evidence" value="ECO:0007669"/>
    <property type="project" value="TreeGrafter"/>
</dbReference>
<evidence type="ECO:0008006" key="3">
    <source>
        <dbReference type="Google" id="ProtNLM"/>
    </source>
</evidence>
<dbReference type="Proteomes" id="UP001175228">
    <property type="component" value="Unassembled WGS sequence"/>
</dbReference>
<protein>
    <recommendedName>
        <fullName evidence="3">Phospholipid/glycerol acyltransferase domain-containing protein</fullName>
    </recommendedName>
</protein>
<proteinExistence type="predicted"/>
<organism evidence="1 2">
    <name type="scientific">Armillaria luteobubalina</name>
    <dbReference type="NCBI Taxonomy" id="153913"/>
    <lineage>
        <taxon>Eukaryota</taxon>
        <taxon>Fungi</taxon>
        <taxon>Dikarya</taxon>
        <taxon>Basidiomycota</taxon>
        <taxon>Agaricomycotina</taxon>
        <taxon>Agaricomycetes</taxon>
        <taxon>Agaricomycetidae</taxon>
        <taxon>Agaricales</taxon>
        <taxon>Marasmiineae</taxon>
        <taxon>Physalacriaceae</taxon>
        <taxon>Armillaria</taxon>
    </lineage>
</organism>
<gene>
    <name evidence="1" type="ORF">EDD18DRAFT_1359859</name>
</gene>
<sequence length="656" mass="73347">MKIFLRVSPYLLRAPRYLISGHHTVLGRTKEAGSRHVTVVVSYACAVESHHHLRILPSALSTFQSRCQSNRARTITAPASIGIPDHDIRTCPVGVASISMESINSSRGASFTITKMFDLFLLHRIILFLLEKLVFLFFAEVRVIGGENVPHDRPVVVALCHSNIPFIPSLLSTSFPKNKILRYYMPGETNSLPTSSIYRLLLSSGGILTQLEDIYEALATGAAVPIFSDDQKSSMDDAASVALGYHKWLTRRGLIRDPEQTRVNVVPATLVTTDQFNYRSSVIIEFGSPIPTTSEACLSDETMNLEVLRKSIVSAQVEATIHALDQDTLFAMQAARDLLWGRVDAINIDEFVPVSQTLVDLLSSDMPSNIQNTKRILVEYFIMLRLTNLTDSIISSLPVPRSLDPDVPGSPIHRILALLALSTSTILSLIHVPPYCLSLVIRPSSFILTAVGSWLIRKPVPDQLRRRWCCLTLAYLTFFCFLVVSHACSPRTLALTWLLCYYSLRAWRRPIIASSSRIRRLVAAWALLLGRWAPHQVDSRLEIFLQHAIQTFCKLSSTDHRTFAPLDMSQFGGVSFGFERPPMLRLVLFTVQSRARAMVALADFFEELEKLGEGANLGTNAHLDRTFGNDNDRTVGEILKFLRWKGLNIPQSYSLD</sequence>
<dbReference type="InterPro" id="IPR052744">
    <property type="entry name" value="GPAT/DAPAT"/>
</dbReference>